<keyword evidence="4" id="KW-0238">DNA-binding</keyword>
<name>N1PET8_DOTSN</name>
<dbReference type="PROSITE" id="PS00463">
    <property type="entry name" value="ZN2_CY6_FUNGAL_1"/>
    <property type="match status" value="1"/>
</dbReference>
<reference evidence="9 10" key="2">
    <citation type="journal article" date="2012" name="PLoS Pathog.">
        <title>Diverse lifestyles and strategies of plant pathogenesis encoded in the genomes of eighteen Dothideomycetes fungi.</title>
        <authorList>
            <person name="Ohm R.A."/>
            <person name="Feau N."/>
            <person name="Henrissat B."/>
            <person name="Schoch C.L."/>
            <person name="Horwitz B.A."/>
            <person name="Barry K.W."/>
            <person name="Condon B.J."/>
            <person name="Copeland A.C."/>
            <person name="Dhillon B."/>
            <person name="Glaser F."/>
            <person name="Hesse C.N."/>
            <person name="Kosti I."/>
            <person name="LaButti K."/>
            <person name="Lindquist E.A."/>
            <person name="Lucas S."/>
            <person name="Salamov A.A."/>
            <person name="Bradshaw R.E."/>
            <person name="Ciuffetti L."/>
            <person name="Hamelin R.C."/>
            <person name="Kema G.H.J."/>
            <person name="Lawrence C."/>
            <person name="Scott J.A."/>
            <person name="Spatafora J.W."/>
            <person name="Turgeon B.G."/>
            <person name="de Wit P.J.G.M."/>
            <person name="Zhong S."/>
            <person name="Goodwin S.B."/>
            <person name="Grigoriev I.V."/>
        </authorList>
    </citation>
    <scope>NUCLEOTIDE SEQUENCE [LARGE SCALE GENOMIC DNA]</scope>
    <source>
        <strain evidence="10">NZE10 / CBS 128990</strain>
    </source>
</reference>
<protein>
    <recommendedName>
        <fullName evidence="8">Zn(2)-C6 fungal-type domain-containing protein</fullName>
    </recommendedName>
</protein>
<evidence type="ECO:0000256" key="2">
    <source>
        <dbReference type="ARBA" id="ARBA00022833"/>
    </source>
</evidence>
<evidence type="ECO:0000259" key="8">
    <source>
        <dbReference type="PROSITE" id="PS50048"/>
    </source>
</evidence>
<dbReference type="SMART" id="SM00066">
    <property type="entry name" value="GAL4"/>
    <property type="match status" value="1"/>
</dbReference>
<feature type="compositionally biased region" description="Pro residues" evidence="7">
    <location>
        <begin position="46"/>
        <end position="56"/>
    </location>
</feature>
<dbReference type="GO" id="GO:0003677">
    <property type="term" value="F:DNA binding"/>
    <property type="evidence" value="ECO:0007669"/>
    <property type="project" value="UniProtKB-KW"/>
</dbReference>
<gene>
    <name evidence="9" type="ORF">DOTSEDRAFT_74440</name>
</gene>
<keyword evidence="10" id="KW-1185">Reference proteome</keyword>
<evidence type="ECO:0000256" key="3">
    <source>
        <dbReference type="ARBA" id="ARBA00023015"/>
    </source>
</evidence>
<feature type="compositionally biased region" description="Polar residues" evidence="7">
    <location>
        <begin position="138"/>
        <end position="151"/>
    </location>
</feature>
<feature type="compositionally biased region" description="Polar residues" evidence="7">
    <location>
        <begin position="67"/>
        <end position="79"/>
    </location>
</feature>
<keyword evidence="3" id="KW-0805">Transcription regulation</keyword>
<keyword evidence="5" id="KW-0804">Transcription</keyword>
<dbReference type="PROSITE" id="PS50048">
    <property type="entry name" value="ZN2_CY6_FUNGAL_2"/>
    <property type="match status" value="1"/>
</dbReference>
<dbReference type="SUPFAM" id="SSF57701">
    <property type="entry name" value="Zn2/Cys6 DNA-binding domain"/>
    <property type="match status" value="1"/>
</dbReference>
<dbReference type="OMA" id="VENQPMT"/>
<dbReference type="Gene3D" id="4.10.240.10">
    <property type="entry name" value="Zn(2)-C6 fungal-type DNA-binding domain"/>
    <property type="match status" value="1"/>
</dbReference>
<evidence type="ECO:0000256" key="6">
    <source>
        <dbReference type="ARBA" id="ARBA00023242"/>
    </source>
</evidence>
<dbReference type="PANTHER" id="PTHR47659:SF4">
    <property type="entry name" value="ZN(II)2CYS6 TRANSCRIPTION FACTOR (EUROFUNG)"/>
    <property type="match status" value="1"/>
</dbReference>
<feature type="region of interest" description="Disordered" evidence="7">
    <location>
        <begin position="524"/>
        <end position="622"/>
    </location>
</feature>
<feature type="domain" description="Zn(2)-C6 fungal-type" evidence="8">
    <location>
        <begin position="168"/>
        <end position="197"/>
    </location>
</feature>
<dbReference type="Proteomes" id="UP000016933">
    <property type="component" value="Unassembled WGS sequence"/>
</dbReference>
<evidence type="ECO:0000256" key="1">
    <source>
        <dbReference type="ARBA" id="ARBA00022723"/>
    </source>
</evidence>
<dbReference type="eggNOG" id="ENOG502S5NV">
    <property type="taxonomic scope" value="Eukaryota"/>
</dbReference>
<feature type="compositionally biased region" description="Polar residues" evidence="7">
    <location>
        <begin position="464"/>
        <end position="475"/>
    </location>
</feature>
<keyword evidence="6" id="KW-0539">Nucleus</keyword>
<feature type="region of interest" description="Disordered" evidence="7">
    <location>
        <begin position="32"/>
        <end position="81"/>
    </location>
</feature>
<dbReference type="InterPro" id="IPR001138">
    <property type="entry name" value="Zn2Cys6_DnaBD"/>
</dbReference>
<dbReference type="InterPro" id="IPR050335">
    <property type="entry name" value="ERT1_acuK_gluconeogen_tf"/>
</dbReference>
<dbReference type="GO" id="GO:0008270">
    <property type="term" value="F:zinc ion binding"/>
    <property type="evidence" value="ECO:0007669"/>
    <property type="project" value="InterPro"/>
</dbReference>
<evidence type="ECO:0000313" key="10">
    <source>
        <dbReference type="Proteomes" id="UP000016933"/>
    </source>
</evidence>
<feature type="region of interest" description="Disordered" evidence="7">
    <location>
        <begin position="356"/>
        <end position="377"/>
    </location>
</feature>
<dbReference type="OrthoDB" id="5575144at2759"/>
<feature type="region of interest" description="Disordered" evidence="7">
    <location>
        <begin position="458"/>
        <end position="481"/>
    </location>
</feature>
<feature type="compositionally biased region" description="Low complexity" evidence="7">
    <location>
        <begin position="533"/>
        <end position="548"/>
    </location>
</feature>
<feature type="compositionally biased region" description="Polar residues" evidence="7">
    <location>
        <begin position="575"/>
        <end position="586"/>
    </location>
</feature>
<dbReference type="STRING" id="675120.N1PET8"/>
<reference evidence="10" key="1">
    <citation type="journal article" date="2012" name="PLoS Genet.">
        <title>The genomes of the fungal plant pathogens Cladosporium fulvum and Dothistroma septosporum reveal adaptation to different hosts and lifestyles but also signatures of common ancestry.</title>
        <authorList>
            <person name="de Wit P.J.G.M."/>
            <person name="van der Burgt A."/>
            <person name="Oekmen B."/>
            <person name="Stergiopoulos I."/>
            <person name="Abd-Elsalam K.A."/>
            <person name="Aerts A.L."/>
            <person name="Bahkali A.H."/>
            <person name="Beenen H.G."/>
            <person name="Chettri P."/>
            <person name="Cox M.P."/>
            <person name="Datema E."/>
            <person name="de Vries R.P."/>
            <person name="Dhillon B."/>
            <person name="Ganley A.R."/>
            <person name="Griffiths S.A."/>
            <person name="Guo Y."/>
            <person name="Hamelin R.C."/>
            <person name="Henrissat B."/>
            <person name="Kabir M.S."/>
            <person name="Jashni M.K."/>
            <person name="Kema G."/>
            <person name="Klaubauf S."/>
            <person name="Lapidus A."/>
            <person name="Levasseur A."/>
            <person name="Lindquist E."/>
            <person name="Mehrabi R."/>
            <person name="Ohm R.A."/>
            <person name="Owen T.J."/>
            <person name="Salamov A."/>
            <person name="Schwelm A."/>
            <person name="Schijlen E."/>
            <person name="Sun H."/>
            <person name="van den Burg H.A."/>
            <person name="van Ham R.C.H.J."/>
            <person name="Zhang S."/>
            <person name="Goodwin S.B."/>
            <person name="Grigoriev I.V."/>
            <person name="Collemare J."/>
            <person name="Bradshaw R.E."/>
        </authorList>
    </citation>
    <scope>NUCLEOTIDE SEQUENCE [LARGE SCALE GENOMIC DNA]</scope>
    <source>
        <strain evidence="10">NZE10 / CBS 128990</strain>
    </source>
</reference>
<feature type="compositionally biased region" description="Low complexity" evidence="7">
    <location>
        <begin position="258"/>
        <end position="271"/>
    </location>
</feature>
<organism evidence="9 10">
    <name type="scientific">Dothistroma septosporum (strain NZE10 / CBS 128990)</name>
    <name type="common">Red band needle blight fungus</name>
    <name type="synonym">Mycosphaerella pini</name>
    <dbReference type="NCBI Taxonomy" id="675120"/>
    <lineage>
        <taxon>Eukaryota</taxon>
        <taxon>Fungi</taxon>
        <taxon>Dikarya</taxon>
        <taxon>Ascomycota</taxon>
        <taxon>Pezizomycotina</taxon>
        <taxon>Dothideomycetes</taxon>
        <taxon>Dothideomycetidae</taxon>
        <taxon>Mycosphaerellales</taxon>
        <taxon>Mycosphaerellaceae</taxon>
        <taxon>Dothistroma</taxon>
    </lineage>
</organism>
<dbReference type="InterPro" id="IPR036864">
    <property type="entry name" value="Zn2-C6_fun-type_DNA-bd_sf"/>
</dbReference>
<evidence type="ECO:0000256" key="4">
    <source>
        <dbReference type="ARBA" id="ARBA00023125"/>
    </source>
</evidence>
<feature type="region of interest" description="Disordered" evidence="7">
    <location>
        <begin position="246"/>
        <end position="283"/>
    </location>
</feature>
<evidence type="ECO:0000313" key="9">
    <source>
        <dbReference type="EMBL" id="EME40882.1"/>
    </source>
</evidence>
<evidence type="ECO:0000256" key="7">
    <source>
        <dbReference type="SAM" id="MobiDB-lite"/>
    </source>
</evidence>
<feature type="region of interest" description="Disordered" evidence="7">
    <location>
        <begin position="138"/>
        <end position="160"/>
    </location>
</feature>
<keyword evidence="1" id="KW-0479">Metal-binding</keyword>
<dbReference type="HOGENOM" id="CLU_439418_0_0_1"/>
<evidence type="ECO:0000256" key="5">
    <source>
        <dbReference type="ARBA" id="ARBA00023163"/>
    </source>
</evidence>
<accession>N1PET8</accession>
<dbReference type="AlphaFoldDB" id="N1PET8"/>
<sequence length="622" mass="66785">MNAGSGWCLSTCQIIRQDHHRMNLVSLKRTVRPFLGPSGRGEASYPSPPMSNPPSPLQYSRDEGNPLVTTSSEQSTTVPTPIAATSMPDVAISAPALALSSFQAPSLTGHLPSLSTTASQSFSIQSAGSGHHALTSSNILQSARGTPSGPRSSDLGGGRKSKAHVASACVNCKKAHLSCDVNRPCARCVASGKQDTCYDVQHKKRGRPRLREEGDFKVEQMPSAAVRSNVMIPEADVVVRPIASTRHRRQESFRSLRSQGSDGSGISSSPTYPYPPPPTATQATFDIQHPFTLSAAPEYEIPTAYLNLDLTFLKSNAPFRQIMLAGQEIVGRALGEVAAPVDGESFSNIRSRIRAEREARDPAHMPPINRPGHDPLQGASIADVERYTHGFEDHTHFWTQTQLGVAAQRFPARVRLAKANTYWVAITLPSYHPLGHISTQPAPFLQMQPMATRFQMQPPDSYASGRQTVSHSTPLAGTLPLPVSAMTLQPPMRAMGQPTASPTFTGPPHEQTQAAHYPRTGTVMTPRLPVAEPPTETTAFTPRTTTRELSNPNATPGRLVAQLPPLMGTPAPSARPTTGGPSSSQLPGVASKPVEPHAGDDADVHGRSSKRRRMGIDDVVHR</sequence>
<dbReference type="EMBL" id="KB446543">
    <property type="protein sequence ID" value="EME40882.1"/>
    <property type="molecule type" value="Genomic_DNA"/>
</dbReference>
<dbReference type="CDD" id="cd00067">
    <property type="entry name" value="GAL4"/>
    <property type="match status" value="1"/>
</dbReference>
<keyword evidence="2" id="KW-0862">Zinc</keyword>
<feature type="compositionally biased region" description="Basic and acidic residues" evidence="7">
    <location>
        <begin position="594"/>
        <end position="606"/>
    </location>
</feature>
<dbReference type="Pfam" id="PF00172">
    <property type="entry name" value="Zn_clus"/>
    <property type="match status" value="1"/>
</dbReference>
<proteinExistence type="predicted"/>
<dbReference type="GO" id="GO:0000981">
    <property type="term" value="F:DNA-binding transcription factor activity, RNA polymerase II-specific"/>
    <property type="evidence" value="ECO:0007669"/>
    <property type="project" value="InterPro"/>
</dbReference>
<dbReference type="PANTHER" id="PTHR47659">
    <property type="entry name" value="ZN(II)2CYS6 TRANSCRIPTION FACTOR (EUROFUNG)-RELATED"/>
    <property type="match status" value="1"/>
</dbReference>